<gene>
    <name evidence="10" type="ORF">EV668_0662</name>
</gene>
<dbReference type="CDD" id="cd00609">
    <property type="entry name" value="AAT_like"/>
    <property type="match status" value="1"/>
</dbReference>
<protein>
    <recommendedName>
        <fullName evidence="4">8-amino-7-oxononanoate synthase</fullName>
    </recommendedName>
    <alternativeName>
        <fullName evidence="8">Alpha-oxoamine synthase</fullName>
    </alternativeName>
</protein>
<dbReference type="InterPro" id="IPR004839">
    <property type="entry name" value="Aminotransferase_I/II_large"/>
</dbReference>
<name>A0A4R7C5E3_9HYPH</name>
<evidence type="ECO:0000256" key="3">
    <source>
        <dbReference type="ARBA" id="ARBA00011738"/>
    </source>
</evidence>
<dbReference type="RefSeq" id="WP_245512810.1">
    <property type="nucleotide sequence ID" value="NZ_SNZR01000011.1"/>
</dbReference>
<proteinExistence type="inferred from homology"/>
<keyword evidence="5" id="KW-0032">Aminotransferase</keyword>
<dbReference type="GO" id="GO:0030170">
    <property type="term" value="F:pyridoxal phosphate binding"/>
    <property type="evidence" value="ECO:0007669"/>
    <property type="project" value="InterPro"/>
</dbReference>
<evidence type="ECO:0000256" key="7">
    <source>
        <dbReference type="ARBA" id="ARBA00022898"/>
    </source>
</evidence>
<evidence type="ECO:0000256" key="8">
    <source>
        <dbReference type="ARBA" id="ARBA00031658"/>
    </source>
</evidence>
<comment type="cofactor">
    <cofactor evidence="1">
        <name>pyridoxal 5'-phosphate</name>
        <dbReference type="ChEBI" id="CHEBI:597326"/>
    </cofactor>
</comment>
<dbReference type="InterPro" id="IPR015422">
    <property type="entry name" value="PyrdxlP-dep_Trfase_small"/>
</dbReference>
<comment type="similarity">
    <text evidence="2">Belongs to the class-I pyridoxal-phosphate-dependent aminotransferase family.</text>
</comment>
<dbReference type="Gene3D" id="3.40.640.10">
    <property type="entry name" value="Type I PLP-dependent aspartate aminotransferase-like (Major domain)"/>
    <property type="match status" value="1"/>
</dbReference>
<organism evidence="10 11">
    <name type="scientific">Enterovirga rhinocerotis</name>
    <dbReference type="NCBI Taxonomy" id="1339210"/>
    <lineage>
        <taxon>Bacteria</taxon>
        <taxon>Pseudomonadati</taxon>
        <taxon>Pseudomonadota</taxon>
        <taxon>Alphaproteobacteria</taxon>
        <taxon>Hyphomicrobiales</taxon>
        <taxon>Methylobacteriaceae</taxon>
        <taxon>Enterovirga</taxon>
    </lineage>
</organism>
<dbReference type="EMBL" id="SNZR01000011">
    <property type="protein sequence ID" value="TDR93401.1"/>
    <property type="molecule type" value="Genomic_DNA"/>
</dbReference>
<dbReference type="PANTHER" id="PTHR42790:SF19">
    <property type="entry name" value="KYNURENINE_ALPHA-AMINOADIPATE AMINOTRANSFERASE, MITOCHONDRIAL"/>
    <property type="match status" value="1"/>
</dbReference>
<sequence>MDDGLFTKAGVFRQGTPDPAPRFAGLPKYNFVYGHNDPEQVPASALAEAAHKVLSQSGKLLGMYNLGQAPQGHDALREFVAKKAATRSGIACGAEDVMITSGSLQGMDLVNALFIAPGDTVIIEEFTYGGAIAKVQRLGGRIVAAPLDEGGIVIDRLRAILERLKAEGTTPRYIYTIPTVQNPTGSIMSLERRHQLLDLSREFGVPIFEDECYADLVWSGERPPALYALDPSRVVHIGSFSKSLAPALRIGYVIAPWDVLGRLMASKTDAGTGALEQMVVAEYVARHFDDHVDDLRAGLGRKLDVLVDALSREFGTAAELYRPEGGIFLWLKLPDHVDVRSFAATALAQGVAFNPGPEWACDPEGAKSHMRLCFALPTEETIREGVAELARIAYEATGVPERSANRPRA</sequence>
<keyword evidence="7" id="KW-0663">Pyridoxal phosphate</keyword>
<dbReference type="FunFam" id="3.40.640.10:FF:000053">
    <property type="entry name" value="Aminotransferase, class I"/>
    <property type="match status" value="1"/>
</dbReference>
<evidence type="ECO:0000256" key="4">
    <source>
        <dbReference type="ARBA" id="ARBA00016004"/>
    </source>
</evidence>
<dbReference type="PANTHER" id="PTHR42790">
    <property type="entry name" value="AMINOTRANSFERASE"/>
    <property type="match status" value="1"/>
</dbReference>
<evidence type="ECO:0000256" key="2">
    <source>
        <dbReference type="ARBA" id="ARBA00007441"/>
    </source>
</evidence>
<dbReference type="GO" id="GO:1901605">
    <property type="term" value="P:alpha-amino acid metabolic process"/>
    <property type="evidence" value="ECO:0007669"/>
    <property type="project" value="TreeGrafter"/>
</dbReference>
<dbReference type="GO" id="GO:0008483">
    <property type="term" value="F:transaminase activity"/>
    <property type="evidence" value="ECO:0007669"/>
    <property type="project" value="UniProtKB-KW"/>
</dbReference>
<dbReference type="Gene3D" id="3.90.1150.10">
    <property type="entry name" value="Aspartate Aminotransferase, domain 1"/>
    <property type="match status" value="1"/>
</dbReference>
<evidence type="ECO:0000256" key="6">
    <source>
        <dbReference type="ARBA" id="ARBA00022679"/>
    </source>
</evidence>
<dbReference type="InterPro" id="IPR015424">
    <property type="entry name" value="PyrdxlP-dep_Trfase"/>
</dbReference>
<comment type="subunit">
    <text evidence="3">Homodimer.</text>
</comment>
<reference evidence="10 11" key="1">
    <citation type="submission" date="2019-03" db="EMBL/GenBank/DDBJ databases">
        <title>Genomic Encyclopedia of Type Strains, Phase IV (KMG-IV): sequencing the most valuable type-strain genomes for metagenomic binning, comparative biology and taxonomic classification.</title>
        <authorList>
            <person name="Goeker M."/>
        </authorList>
    </citation>
    <scope>NUCLEOTIDE SEQUENCE [LARGE SCALE GENOMIC DNA]</scope>
    <source>
        <strain evidence="10 11">DSM 25903</strain>
    </source>
</reference>
<dbReference type="AlphaFoldDB" id="A0A4R7C5E3"/>
<dbReference type="Pfam" id="PF00155">
    <property type="entry name" value="Aminotran_1_2"/>
    <property type="match status" value="1"/>
</dbReference>
<dbReference type="SUPFAM" id="SSF53383">
    <property type="entry name" value="PLP-dependent transferases"/>
    <property type="match status" value="1"/>
</dbReference>
<keyword evidence="11" id="KW-1185">Reference proteome</keyword>
<comment type="caution">
    <text evidence="10">The sequence shown here is derived from an EMBL/GenBank/DDBJ whole genome shotgun (WGS) entry which is preliminary data.</text>
</comment>
<evidence type="ECO:0000313" key="10">
    <source>
        <dbReference type="EMBL" id="TDR93401.1"/>
    </source>
</evidence>
<feature type="domain" description="Aminotransferase class I/classII large" evidence="9">
    <location>
        <begin position="46"/>
        <end position="387"/>
    </location>
</feature>
<evidence type="ECO:0000256" key="1">
    <source>
        <dbReference type="ARBA" id="ARBA00001933"/>
    </source>
</evidence>
<evidence type="ECO:0000256" key="5">
    <source>
        <dbReference type="ARBA" id="ARBA00022576"/>
    </source>
</evidence>
<evidence type="ECO:0000259" key="9">
    <source>
        <dbReference type="Pfam" id="PF00155"/>
    </source>
</evidence>
<dbReference type="InterPro" id="IPR015421">
    <property type="entry name" value="PyrdxlP-dep_Trfase_major"/>
</dbReference>
<dbReference type="InterPro" id="IPR050859">
    <property type="entry name" value="Class-I_PLP-dep_aminotransf"/>
</dbReference>
<evidence type="ECO:0000313" key="11">
    <source>
        <dbReference type="Proteomes" id="UP000295122"/>
    </source>
</evidence>
<dbReference type="Proteomes" id="UP000295122">
    <property type="component" value="Unassembled WGS sequence"/>
</dbReference>
<keyword evidence="6" id="KW-0808">Transferase</keyword>
<accession>A0A4R7C5E3</accession>